<reference evidence="1" key="1">
    <citation type="submission" date="2015-07" db="EMBL/GenBank/DDBJ databases">
        <title>Adaptation to a free-living lifestyle via gene acquisitions in the diplomonad Trepomonas sp. PC1.</title>
        <authorList>
            <person name="Xu F."/>
            <person name="Jerlstrom-Hultqvist J."/>
            <person name="Kolisko M."/>
            <person name="Simpson A.G.B."/>
            <person name="Roger A.J."/>
            <person name="Svard S.G."/>
            <person name="Andersson J.O."/>
        </authorList>
    </citation>
    <scope>NUCLEOTIDE SEQUENCE</scope>
    <source>
        <strain evidence="1">PC1</strain>
    </source>
</reference>
<accession>A0A146KFJ6</accession>
<name>A0A146KFJ6_9EUKA</name>
<dbReference type="EMBL" id="GDID01001952">
    <property type="protein sequence ID" value="JAP94654.1"/>
    <property type="molecule type" value="Transcribed_RNA"/>
</dbReference>
<organism evidence="1">
    <name type="scientific">Trepomonas sp. PC1</name>
    <dbReference type="NCBI Taxonomy" id="1076344"/>
    <lineage>
        <taxon>Eukaryota</taxon>
        <taxon>Metamonada</taxon>
        <taxon>Diplomonadida</taxon>
        <taxon>Hexamitidae</taxon>
        <taxon>Hexamitinae</taxon>
        <taxon>Trepomonas</taxon>
    </lineage>
</organism>
<dbReference type="InterPro" id="IPR043721">
    <property type="entry name" value="DUF5662"/>
</dbReference>
<protein>
    <submittedName>
        <fullName evidence="1">Uncharacterized protein</fullName>
    </submittedName>
</protein>
<sequence length="125" mass="15009">FEKRTANHIRIVIQKAKIIQKKYNLSKSFEQIVEKHDQSKFEEYERIPYIWLTAKLNLGKELPNFEMQQKITDAIQHHYKNNDHHPQFFNNVNDMSFDQTAHMVADTAAMAEEFGTNLKLWWEEK</sequence>
<evidence type="ECO:0000313" key="1">
    <source>
        <dbReference type="EMBL" id="JAP94654.1"/>
    </source>
</evidence>
<gene>
    <name evidence="1" type="ORF">TPC1_12617</name>
</gene>
<feature type="non-terminal residue" evidence="1">
    <location>
        <position position="1"/>
    </location>
</feature>
<feature type="non-terminal residue" evidence="1">
    <location>
        <position position="125"/>
    </location>
</feature>
<proteinExistence type="predicted"/>
<dbReference type="AlphaFoldDB" id="A0A146KFJ6"/>
<dbReference type="Pfam" id="PF18907">
    <property type="entry name" value="DUF5662"/>
    <property type="match status" value="1"/>
</dbReference>